<organism evidence="3 4">
    <name type="scientific">Teichococcus rhizosphaerae</name>
    <dbReference type="NCBI Taxonomy" id="1335062"/>
    <lineage>
        <taxon>Bacteria</taxon>
        <taxon>Pseudomonadati</taxon>
        <taxon>Pseudomonadota</taxon>
        <taxon>Alphaproteobacteria</taxon>
        <taxon>Acetobacterales</taxon>
        <taxon>Roseomonadaceae</taxon>
        <taxon>Roseomonas</taxon>
    </lineage>
</organism>
<comment type="similarity">
    <text evidence="1">Belongs to the UPF0065 (bug) family.</text>
</comment>
<dbReference type="CDD" id="cd07012">
    <property type="entry name" value="PBP2_Bug_TTT"/>
    <property type="match status" value="1"/>
</dbReference>
<dbReference type="Pfam" id="PF03401">
    <property type="entry name" value="TctC"/>
    <property type="match status" value="1"/>
</dbReference>
<dbReference type="Gene3D" id="3.40.190.150">
    <property type="entry name" value="Bordetella uptake gene, domain 1"/>
    <property type="match status" value="1"/>
</dbReference>
<reference evidence="3 4" key="1">
    <citation type="submission" date="2017-10" db="EMBL/GenBank/DDBJ databases">
        <authorList>
            <person name="Banno H."/>
            <person name="Chua N.-H."/>
        </authorList>
    </citation>
    <scope>NUCLEOTIDE SEQUENCE [LARGE SCALE GENOMIC DNA]</scope>
    <source>
        <strain evidence="3 4">YW11</strain>
    </source>
</reference>
<accession>A0A2C7AG30</accession>
<dbReference type="AlphaFoldDB" id="A0A2C7AG30"/>
<dbReference type="EMBL" id="PDNU01000003">
    <property type="protein sequence ID" value="PHK96435.1"/>
    <property type="molecule type" value="Genomic_DNA"/>
</dbReference>
<evidence type="ECO:0000313" key="4">
    <source>
        <dbReference type="Proteomes" id="UP000223527"/>
    </source>
</evidence>
<dbReference type="Gene3D" id="3.40.190.10">
    <property type="entry name" value="Periplasmic binding protein-like II"/>
    <property type="match status" value="1"/>
</dbReference>
<dbReference type="OrthoDB" id="9780943at2"/>
<gene>
    <name evidence="3" type="ORF">CR162_03655</name>
</gene>
<comment type="caution">
    <text evidence="3">The sequence shown here is derived from an EMBL/GenBank/DDBJ whole genome shotgun (WGS) entry which is preliminary data.</text>
</comment>
<dbReference type="InterPro" id="IPR005064">
    <property type="entry name" value="BUG"/>
</dbReference>
<name>A0A2C7AG30_9PROT</name>
<evidence type="ECO:0000313" key="3">
    <source>
        <dbReference type="EMBL" id="PHK96435.1"/>
    </source>
</evidence>
<sequence length="364" mass="38625">MRPAAAPVYAGGRRPPRLREQPRSAAKALRNGGSVLPIASSAGFGRRALLAAAAGLPALAPASAHAQDAAFPTRPISLIVPFPPGGTTDISVRALAEAASRHLPHPIIIENKPGAANTLGAAQVARAKPDGYTLTQFPASAIRVQMLQNLPYDTLRDFTPILCVTGYPFVVAAKRGRFTGGWKGFIEAARQAPGKLSYGSTGANGTPHVHMAELLQREGVEATHIPFRGDADGTQALLGGHIDVMAGSTSLGGVVDGGQAEFLVAWTPERLRRWPNVPTLRDLGYDKVVTTPFGIMAPASLPPAIQRRLHDAMAAALRDPSYLAMQERYDMLPEYRDSAAYAALLRDMVREEAALIERLGLKGS</sequence>
<proteinExistence type="inferred from homology"/>
<evidence type="ECO:0000256" key="1">
    <source>
        <dbReference type="ARBA" id="ARBA00006987"/>
    </source>
</evidence>
<dbReference type="SUPFAM" id="SSF53850">
    <property type="entry name" value="Periplasmic binding protein-like II"/>
    <property type="match status" value="1"/>
</dbReference>
<dbReference type="Proteomes" id="UP000223527">
    <property type="component" value="Unassembled WGS sequence"/>
</dbReference>
<feature type="region of interest" description="Disordered" evidence="2">
    <location>
        <begin position="1"/>
        <end position="20"/>
    </location>
</feature>
<evidence type="ECO:0000256" key="2">
    <source>
        <dbReference type="SAM" id="MobiDB-lite"/>
    </source>
</evidence>
<dbReference type="PIRSF" id="PIRSF017082">
    <property type="entry name" value="YflP"/>
    <property type="match status" value="1"/>
</dbReference>
<evidence type="ECO:0008006" key="5">
    <source>
        <dbReference type="Google" id="ProtNLM"/>
    </source>
</evidence>
<keyword evidence="4" id="KW-1185">Reference proteome</keyword>
<dbReference type="InterPro" id="IPR042100">
    <property type="entry name" value="Bug_dom1"/>
</dbReference>
<dbReference type="PANTHER" id="PTHR42928">
    <property type="entry name" value="TRICARBOXYLATE-BINDING PROTEIN"/>
    <property type="match status" value="1"/>
</dbReference>
<protein>
    <recommendedName>
        <fullName evidence="5">Tripartite tricarboxylate transporter substrate binding protein</fullName>
    </recommendedName>
</protein>
<dbReference type="PANTHER" id="PTHR42928:SF5">
    <property type="entry name" value="BLR1237 PROTEIN"/>
    <property type="match status" value="1"/>
</dbReference>